<name>A0A815WZA5_9BILA</name>
<dbReference type="EMBL" id="CAJNOU010009520">
    <property type="protein sequence ID" value="CAF1547193.1"/>
    <property type="molecule type" value="Genomic_DNA"/>
</dbReference>
<reference evidence="1" key="1">
    <citation type="submission" date="2021-02" db="EMBL/GenBank/DDBJ databases">
        <authorList>
            <person name="Nowell W R."/>
        </authorList>
    </citation>
    <scope>NUCLEOTIDE SEQUENCE</scope>
</reference>
<protein>
    <submittedName>
        <fullName evidence="1">Uncharacterized protein</fullName>
    </submittedName>
</protein>
<evidence type="ECO:0000313" key="1">
    <source>
        <dbReference type="EMBL" id="CAF1547193.1"/>
    </source>
</evidence>
<proteinExistence type="predicted"/>
<dbReference type="Proteomes" id="UP000663889">
    <property type="component" value="Unassembled WGS sequence"/>
</dbReference>
<sequence>MNSSLPDLLDSTTKTVLPTTTVTSSTISAASSTEPTLNTHSLFTQDDAIRIFQNKTVVFFGEDETTIELRKKCPWTDHIDIRRYYCKKSLTVLFFIHVATIVSETCRGNIEWLKKITDNTHIDLVITTSDCREICDRELQRKNEQFDNKLELFKLKLSIICSSLKLAFPKSIIIWLPPQPLRNLNDDQTIRVEKFINICFDISCHKFNFNHLKYDQNWIKFYEELYDKDQSCLSGTGIRDINRQISEIVKKLWNSNSQIEYPPSKRLKIEHDEN</sequence>
<organism evidence="1 2">
    <name type="scientific">Rotaria sordida</name>
    <dbReference type="NCBI Taxonomy" id="392033"/>
    <lineage>
        <taxon>Eukaryota</taxon>
        <taxon>Metazoa</taxon>
        <taxon>Spiralia</taxon>
        <taxon>Gnathifera</taxon>
        <taxon>Rotifera</taxon>
        <taxon>Eurotatoria</taxon>
        <taxon>Bdelloidea</taxon>
        <taxon>Philodinida</taxon>
        <taxon>Philodinidae</taxon>
        <taxon>Rotaria</taxon>
    </lineage>
</organism>
<evidence type="ECO:0000313" key="2">
    <source>
        <dbReference type="Proteomes" id="UP000663889"/>
    </source>
</evidence>
<accession>A0A815WZA5</accession>
<dbReference type="AlphaFoldDB" id="A0A815WZA5"/>
<gene>
    <name evidence="1" type="ORF">SEV965_LOCUS38484</name>
</gene>
<comment type="caution">
    <text evidence="1">The sequence shown here is derived from an EMBL/GenBank/DDBJ whole genome shotgun (WGS) entry which is preliminary data.</text>
</comment>